<evidence type="ECO:0000313" key="3">
    <source>
        <dbReference type="Proteomes" id="UP000176854"/>
    </source>
</evidence>
<evidence type="ECO:0000313" key="2">
    <source>
        <dbReference type="EMBL" id="OGG09581.1"/>
    </source>
</evidence>
<feature type="transmembrane region" description="Helical" evidence="1">
    <location>
        <begin position="15"/>
        <end position="36"/>
    </location>
</feature>
<dbReference type="AlphaFoldDB" id="A0A1F5ZB13"/>
<proteinExistence type="predicted"/>
<dbReference type="Proteomes" id="UP000176854">
    <property type="component" value="Unassembled WGS sequence"/>
</dbReference>
<accession>A0A1F5ZB13</accession>
<dbReference type="EMBL" id="MFJC01000019">
    <property type="protein sequence ID" value="OGG09581.1"/>
    <property type="molecule type" value="Genomic_DNA"/>
</dbReference>
<keyword evidence="1" id="KW-1133">Transmembrane helix</keyword>
<sequence>MVFIFHNYNYKVTKYPMFISKYCQIVIIFNLFIWLYTKTKITSNGGERKLYNLGRNLKGLSGEYQKSCRPLLISDRYPPNLTSSLFTTFVDGSKGDNWWTNAFQVSASKYRSVLGILSSYPTSIP</sequence>
<name>A0A1F5ZB13_9BACT</name>
<evidence type="ECO:0000256" key="1">
    <source>
        <dbReference type="SAM" id="Phobius"/>
    </source>
</evidence>
<keyword evidence="1" id="KW-0472">Membrane</keyword>
<keyword evidence="1" id="KW-0812">Transmembrane</keyword>
<comment type="caution">
    <text evidence="2">The sequence shown here is derived from an EMBL/GenBank/DDBJ whole genome shotgun (WGS) entry which is preliminary data.</text>
</comment>
<protein>
    <submittedName>
        <fullName evidence="2">Uncharacterized protein</fullName>
    </submittedName>
</protein>
<gene>
    <name evidence="2" type="ORF">A2154_01485</name>
</gene>
<reference evidence="2 3" key="1">
    <citation type="journal article" date="2016" name="Nat. Commun.">
        <title>Thousands of microbial genomes shed light on interconnected biogeochemical processes in an aquifer system.</title>
        <authorList>
            <person name="Anantharaman K."/>
            <person name="Brown C.T."/>
            <person name="Hug L.A."/>
            <person name="Sharon I."/>
            <person name="Castelle C.J."/>
            <person name="Probst A.J."/>
            <person name="Thomas B.C."/>
            <person name="Singh A."/>
            <person name="Wilkins M.J."/>
            <person name="Karaoz U."/>
            <person name="Brodie E.L."/>
            <person name="Williams K.H."/>
            <person name="Hubbard S.S."/>
            <person name="Banfield J.F."/>
        </authorList>
    </citation>
    <scope>NUCLEOTIDE SEQUENCE [LARGE SCALE GENOMIC DNA]</scope>
</reference>
<organism evidence="2 3">
    <name type="scientific">Candidatus Gottesmanbacteria bacterium RBG_16_43_7</name>
    <dbReference type="NCBI Taxonomy" id="1798373"/>
    <lineage>
        <taxon>Bacteria</taxon>
        <taxon>Candidatus Gottesmaniibacteriota</taxon>
    </lineage>
</organism>